<dbReference type="GO" id="GO:0005576">
    <property type="term" value="C:extracellular region"/>
    <property type="evidence" value="ECO:0007669"/>
    <property type="project" value="TreeGrafter"/>
</dbReference>
<reference evidence="13 14" key="1">
    <citation type="journal article" date="2012" name="Nat. Genet.">
        <title>The yak genome and adaptation to life at high altitude.</title>
        <authorList>
            <person name="Qiu Q."/>
            <person name="Zhang G."/>
            <person name="Ma T."/>
            <person name="Qian W."/>
            <person name="Wang J."/>
            <person name="Ye Z."/>
            <person name="Cao C."/>
            <person name="Hu Q."/>
            <person name="Kim J."/>
            <person name="Larkin D.M."/>
            <person name="Auvil L."/>
            <person name="Capitanu B."/>
            <person name="Ma J."/>
            <person name="Lewin H.A."/>
            <person name="Qian X."/>
            <person name="Lang Y."/>
            <person name="Zhou R."/>
            <person name="Wang L."/>
            <person name="Wang K."/>
            <person name="Xia J."/>
            <person name="Liao S."/>
            <person name="Pan S."/>
            <person name="Lu X."/>
            <person name="Hou H."/>
            <person name="Wang Y."/>
            <person name="Zang X."/>
            <person name="Yin Y."/>
            <person name="Ma H."/>
            <person name="Zhang J."/>
            <person name="Wang Z."/>
            <person name="Zhang Y."/>
            <person name="Zhang D."/>
            <person name="Yonezawa T."/>
            <person name="Hasegawa M."/>
            <person name="Zhong Y."/>
            <person name="Liu W."/>
            <person name="Zhang Y."/>
            <person name="Huang Z."/>
            <person name="Zhang S."/>
            <person name="Long R."/>
            <person name="Yang H."/>
            <person name="Wang J."/>
            <person name="Lenstra J.A."/>
            <person name="Cooper D.N."/>
            <person name="Wu Y."/>
            <person name="Wang J."/>
            <person name="Shi P."/>
            <person name="Wang J."/>
            <person name="Liu J."/>
        </authorList>
    </citation>
    <scope>NUCLEOTIDE SEQUENCE [LARGE SCALE GENOMIC DNA]</scope>
    <source>
        <strain evidence="14">yakQH1</strain>
    </source>
</reference>
<dbReference type="PANTHER" id="PTHR10822">
    <property type="entry name" value="GLYPICAN"/>
    <property type="match status" value="1"/>
</dbReference>
<name>L8HT03_9CETA</name>
<feature type="non-terminal residue" evidence="13">
    <location>
        <position position="1"/>
    </location>
</feature>
<keyword evidence="10 12" id="KW-0449">Lipoprotein</keyword>
<evidence type="ECO:0000256" key="1">
    <source>
        <dbReference type="ARBA" id="ARBA00004609"/>
    </source>
</evidence>
<keyword evidence="9 12" id="KW-0357">Heparan sulfate</keyword>
<dbReference type="GO" id="GO:0005886">
    <property type="term" value="C:plasma membrane"/>
    <property type="evidence" value="ECO:0007669"/>
    <property type="project" value="UniProtKB-SubCell"/>
</dbReference>
<comment type="subcellular location">
    <subcellularLocation>
        <location evidence="1 12">Cell membrane</location>
        <topology evidence="1 12">Lipid-anchor</topology>
        <topology evidence="1 12">GPI-anchor</topology>
    </subcellularLocation>
</comment>
<gene>
    <name evidence="13" type="ORF">M91_14143</name>
</gene>
<comment type="similarity">
    <text evidence="2 11">Belongs to the glypican family.</text>
</comment>
<dbReference type="GO" id="GO:0045202">
    <property type="term" value="C:synapse"/>
    <property type="evidence" value="ECO:0007669"/>
    <property type="project" value="TreeGrafter"/>
</dbReference>
<evidence type="ECO:0000256" key="12">
    <source>
        <dbReference type="RuleBase" id="RU003519"/>
    </source>
</evidence>
<proteinExistence type="inferred from homology"/>
<evidence type="ECO:0000313" key="14">
    <source>
        <dbReference type="Proteomes" id="UP000011080"/>
    </source>
</evidence>
<sequence>ADIPFLLAGEHLRICPQEYTCCTTEMEDKLSQQSKLEFENLVEETSHFVRTTFVSRHKKFDG</sequence>
<evidence type="ECO:0000256" key="5">
    <source>
        <dbReference type="ARBA" id="ARBA00022729"/>
    </source>
</evidence>
<keyword evidence="3" id="KW-1003">Cell membrane</keyword>
<keyword evidence="6 12" id="KW-0654">Proteoglycan</keyword>
<dbReference type="PANTHER" id="PTHR10822:SF31">
    <property type="entry name" value="GLYPICAN-6"/>
    <property type="match status" value="1"/>
</dbReference>
<evidence type="ECO:0000256" key="11">
    <source>
        <dbReference type="RuleBase" id="RU003518"/>
    </source>
</evidence>
<keyword evidence="7 12" id="KW-0472">Membrane</keyword>
<feature type="non-terminal residue" evidence="13">
    <location>
        <position position="62"/>
    </location>
</feature>
<keyword evidence="8" id="KW-0325">Glycoprotein</keyword>
<evidence type="ECO:0000313" key="13">
    <source>
        <dbReference type="EMBL" id="ELR46474.1"/>
    </source>
</evidence>
<evidence type="ECO:0000256" key="8">
    <source>
        <dbReference type="ARBA" id="ARBA00023180"/>
    </source>
</evidence>
<keyword evidence="4 12" id="KW-0336">GPI-anchor</keyword>
<protein>
    <submittedName>
        <fullName evidence="13">Glypican-6</fullName>
    </submittedName>
</protein>
<evidence type="ECO:0000256" key="10">
    <source>
        <dbReference type="ARBA" id="ARBA00023288"/>
    </source>
</evidence>
<dbReference type="Proteomes" id="UP000011080">
    <property type="component" value="Unassembled WGS sequence"/>
</dbReference>
<dbReference type="GO" id="GO:0009966">
    <property type="term" value="P:regulation of signal transduction"/>
    <property type="evidence" value="ECO:0007669"/>
    <property type="project" value="InterPro"/>
</dbReference>
<evidence type="ECO:0000256" key="6">
    <source>
        <dbReference type="ARBA" id="ARBA00022974"/>
    </source>
</evidence>
<keyword evidence="5" id="KW-0732">Signal</keyword>
<comment type="function">
    <text evidence="12">Cell surface proteoglycan.</text>
</comment>
<dbReference type="AlphaFoldDB" id="L8HT03"/>
<dbReference type="InterPro" id="IPR001863">
    <property type="entry name" value="Glypican"/>
</dbReference>
<dbReference type="EMBL" id="JH883455">
    <property type="protein sequence ID" value="ELR46474.1"/>
    <property type="molecule type" value="Genomic_DNA"/>
</dbReference>
<evidence type="ECO:0000256" key="9">
    <source>
        <dbReference type="ARBA" id="ARBA00023207"/>
    </source>
</evidence>
<dbReference type="GO" id="GO:0098696">
    <property type="term" value="P:regulation of neurotransmitter receptor localization to postsynaptic specialization membrane"/>
    <property type="evidence" value="ECO:0007669"/>
    <property type="project" value="TreeGrafter"/>
</dbReference>
<dbReference type="GO" id="GO:0009986">
    <property type="term" value="C:cell surface"/>
    <property type="evidence" value="ECO:0007669"/>
    <property type="project" value="TreeGrafter"/>
</dbReference>
<dbReference type="Pfam" id="PF01153">
    <property type="entry name" value="Glypican"/>
    <property type="match status" value="1"/>
</dbReference>
<organism evidence="13 14">
    <name type="scientific">Bos mutus</name>
    <name type="common">wild yak</name>
    <dbReference type="NCBI Taxonomy" id="72004"/>
    <lineage>
        <taxon>Eukaryota</taxon>
        <taxon>Metazoa</taxon>
        <taxon>Chordata</taxon>
        <taxon>Craniata</taxon>
        <taxon>Vertebrata</taxon>
        <taxon>Euteleostomi</taxon>
        <taxon>Mammalia</taxon>
        <taxon>Eutheria</taxon>
        <taxon>Laurasiatheria</taxon>
        <taxon>Artiodactyla</taxon>
        <taxon>Ruminantia</taxon>
        <taxon>Pecora</taxon>
        <taxon>Bovidae</taxon>
        <taxon>Bovinae</taxon>
        <taxon>Bos</taxon>
    </lineage>
</organism>
<accession>L8HT03</accession>
<evidence type="ECO:0000256" key="7">
    <source>
        <dbReference type="ARBA" id="ARBA00023136"/>
    </source>
</evidence>
<evidence type="ECO:0000256" key="4">
    <source>
        <dbReference type="ARBA" id="ARBA00022622"/>
    </source>
</evidence>
<dbReference type="GO" id="GO:0016477">
    <property type="term" value="P:cell migration"/>
    <property type="evidence" value="ECO:0007669"/>
    <property type="project" value="TreeGrafter"/>
</dbReference>
<dbReference type="GO" id="GO:0098552">
    <property type="term" value="C:side of membrane"/>
    <property type="evidence" value="ECO:0007669"/>
    <property type="project" value="UniProtKB-KW"/>
</dbReference>
<evidence type="ECO:0000256" key="3">
    <source>
        <dbReference type="ARBA" id="ARBA00022475"/>
    </source>
</evidence>
<evidence type="ECO:0000256" key="2">
    <source>
        <dbReference type="ARBA" id="ARBA00010260"/>
    </source>
</evidence>